<dbReference type="PANTHER" id="PTHR45138">
    <property type="entry name" value="REGULATORY COMPONENTS OF SENSORY TRANSDUCTION SYSTEM"/>
    <property type="match status" value="1"/>
</dbReference>
<dbReference type="PROSITE" id="PS50887">
    <property type="entry name" value="GGDEF"/>
    <property type="match status" value="1"/>
</dbReference>
<dbReference type="InterPro" id="IPR000160">
    <property type="entry name" value="GGDEF_dom"/>
</dbReference>
<dbReference type="InterPro" id="IPR029787">
    <property type="entry name" value="Nucleotide_cyclase"/>
</dbReference>
<dbReference type="InterPro" id="IPR050469">
    <property type="entry name" value="Diguanylate_Cyclase"/>
</dbReference>
<evidence type="ECO:0000256" key="1">
    <source>
        <dbReference type="ARBA" id="ARBA00012528"/>
    </source>
</evidence>
<evidence type="ECO:0000256" key="2">
    <source>
        <dbReference type="SAM" id="Coils"/>
    </source>
</evidence>
<evidence type="ECO:0000259" key="3">
    <source>
        <dbReference type="PROSITE" id="PS50887"/>
    </source>
</evidence>
<organism evidence="4 5">
    <name type="scientific">Shewanella yunxiaonensis</name>
    <dbReference type="NCBI Taxonomy" id="2829809"/>
    <lineage>
        <taxon>Bacteria</taxon>
        <taxon>Pseudomonadati</taxon>
        <taxon>Pseudomonadota</taxon>
        <taxon>Gammaproteobacteria</taxon>
        <taxon>Alteromonadales</taxon>
        <taxon>Shewanellaceae</taxon>
        <taxon>Shewanella</taxon>
    </lineage>
</organism>
<evidence type="ECO:0000313" key="4">
    <source>
        <dbReference type="EMBL" id="QUN04619.1"/>
    </source>
</evidence>
<dbReference type="InterPro" id="IPR043128">
    <property type="entry name" value="Rev_trsase/Diguanyl_cyclase"/>
</dbReference>
<keyword evidence="2" id="KW-0175">Coiled coil</keyword>
<dbReference type="Pfam" id="PF00990">
    <property type="entry name" value="GGDEF"/>
    <property type="match status" value="1"/>
</dbReference>
<dbReference type="EMBL" id="CP073587">
    <property type="protein sequence ID" value="QUN04619.1"/>
    <property type="molecule type" value="Genomic_DNA"/>
</dbReference>
<dbReference type="Proteomes" id="UP000679575">
    <property type="component" value="Chromosome"/>
</dbReference>
<feature type="coiled-coil region" evidence="2">
    <location>
        <begin position="151"/>
        <end position="178"/>
    </location>
</feature>
<dbReference type="RefSeq" id="WP_212593674.1">
    <property type="nucleotide sequence ID" value="NZ_CP073587.1"/>
</dbReference>
<dbReference type="NCBIfam" id="TIGR00254">
    <property type="entry name" value="GGDEF"/>
    <property type="match status" value="1"/>
</dbReference>
<dbReference type="SMART" id="SM00267">
    <property type="entry name" value="GGDEF"/>
    <property type="match status" value="1"/>
</dbReference>
<gene>
    <name evidence="4" type="ORF">KDN34_10120</name>
</gene>
<evidence type="ECO:0000313" key="5">
    <source>
        <dbReference type="Proteomes" id="UP000679575"/>
    </source>
</evidence>
<sequence length="341" mass="38779">MTQSLLQQAAQYLKKALPLMLKYQIPTTPTNYALWYTYVGEQNLQLNAQLDEVVSQYQTCPPTTAEVLYQQHIGDPKDLDVSNLRQNMDAMTTELAQSLKDTSVDTDAFRNKLEANFGKLSLLEQEAISLEQVMDMVRGLVKESDDIINSTAYFTRQLDKAQQEIEALRQRLSTAEHDVMYDALTGCFNRRAFNLDISALLQQSPEGTCLILSDIDHFKDFNDTYGHVLGDQVLRAVAKRMQENCRDGIKLYRFGGEEFAVLVPKSQLRIARHLAESLRRSLEKVTVRDRKQHASVGNISASFGVSEWQPKDTVAGFIERTDQFLYEAKRLGRNRVMPING</sequence>
<dbReference type="PANTHER" id="PTHR45138:SF2">
    <property type="entry name" value="DIGUANYLATE CYCLASE VDCA"/>
    <property type="match status" value="1"/>
</dbReference>
<protein>
    <recommendedName>
        <fullName evidence="1">diguanylate cyclase</fullName>
        <ecNumber evidence="1">2.7.7.65</ecNumber>
    </recommendedName>
</protein>
<name>A0ABX7YPT3_9GAMM</name>
<proteinExistence type="predicted"/>
<reference evidence="4 5" key="1">
    <citation type="submission" date="2021-04" db="EMBL/GenBank/DDBJ databases">
        <title>Novel species identification of genus Shewanella.</title>
        <authorList>
            <person name="Liu G."/>
        </authorList>
    </citation>
    <scope>NUCLEOTIDE SEQUENCE [LARGE SCALE GENOMIC DNA]</scope>
    <source>
        <strain evidence="4 5">FJAT-54481</strain>
    </source>
</reference>
<keyword evidence="5" id="KW-1185">Reference proteome</keyword>
<feature type="domain" description="GGDEF" evidence="3">
    <location>
        <begin position="206"/>
        <end position="341"/>
    </location>
</feature>
<dbReference type="EC" id="2.7.7.65" evidence="1"/>
<dbReference type="SUPFAM" id="SSF55073">
    <property type="entry name" value="Nucleotide cyclase"/>
    <property type="match status" value="1"/>
</dbReference>
<dbReference type="CDD" id="cd01949">
    <property type="entry name" value="GGDEF"/>
    <property type="match status" value="1"/>
</dbReference>
<accession>A0ABX7YPT3</accession>
<dbReference type="Gene3D" id="3.30.70.270">
    <property type="match status" value="1"/>
</dbReference>